<organism evidence="2 3">
    <name type="scientific">Planomonospora parontospora</name>
    <dbReference type="NCBI Taxonomy" id="58119"/>
    <lineage>
        <taxon>Bacteria</taxon>
        <taxon>Bacillati</taxon>
        <taxon>Actinomycetota</taxon>
        <taxon>Actinomycetes</taxon>
        <taxon>Streptosporangiales</taxon>
        <taxon>Streptosporangiaceae</taxon>
        <taxon>Planomonospora</taxon>
    </lineage>
</organism>
<evidence type="ECO:0000313" key="2">
    <source>
        <dbReference type="EMBL" id="GGK62613.1"/>
    </source>
</evidence>
<accession>A0AA37BF93</accession>
<feature type="transmembrane region" description="Helical" evidence="1">
    <location>
        <begin position="87"/>
        <end position="106"/>
    </location>
</feature>
<keyword evidence="1" id="KW-0472">Membrane</keyword>
<name>A0AA37BF93_9ACTN</name>
<sequence length="300" mass="31909">MTQAPRTKTPLPAGALRFGAVLAASGPVILRSTEISLAELSVGVCYKIDPDLLHMAAGTWWWLVLWTQLLLPVVLAGLLLRLPHRATNLGITAVCAVLALLLAATAFPLDIPSPLPGRALPVQSPWPSAVCYCLAVAALLLVARAPAPPVRRSALLWAAAAMVAAWTVGRLTLAQSDASSFGWFAYMPPELMWKQPGAWSCKADVDGVLVVLVALVAAAGALTAERLRRGVALGFAALLVLGTFEGFVAALILWPAEYFDLAVAAMFIRWHLLAVAALTVVAAYRDRDAATRQVEESHLR</sequence>
<proteinExistence type="predicted"/>
<keyword evidence="1" id="KW-0812">Transmembrane</keyword>
<feature type="transmembrane region" description="Helical" evidence="1">
    <location>
        <begin position="231"/>
        <end position="255"/>
    </location>
</feature>
<feature type="transmembrane region" description="Helical" evidence="1">
    <location>
        <begin position="126"/>
        <end position="143"/>
    </location>
</feature>
<comment type="caution">
    <text evidence="2">The sequence shown here is derived from an EMBL/GenBank/DDBJ whole genome shotgun (WGS) entry which is preliminary data.</text>
</comment>
<keyword evidence="1" id="KW-1133">Transmembrane helix</keyword>
<protein>
    <submittedName>
        <fullName evidence="2">Uncharacterized protein</fullName>
    </submittedName>
</protein>
<reference evidence="2" key="1">
    <citation type="journal article" date="2014" name="Int. J. Syst. Evol. Microbiol.">
        <title>Complete genome sequence of Corynebacterium casei LMG S-19264T (=DSM 44701T), isolated from a smear-ripened cheese.</title>
        <authorList>
            <consortium name="US DOE Joint Genome Institute (JGI-PGF)"/>
            <person name="Walter F."/>
            <person name="Albersmeier A."/>
            <person name="Kalinowski J."/>
            <person name="Ruckert C."/>
        </authorList>
    </citation>
    <scope>NUCLEOTIDE SEQUENCE</scope>
    <source>
        <strain evidence="2">JCM 3093</strain>
    </source>
</reference>
<dbReference type="AlphaFoldDB" id="A0AA37BF93"/>
<feature type="transmembrane region" description="Helical" evidence="1">
    <location>
        <begin position="155"/>
        <end position="173"/>
    </location>
</feature>
<evidence type="ECO:0000256" key="1">
    <source>
        <dbReference type="SAM" id="Phobius"/>
    </source>
</evidence>
<feature type="transmembrane region" description="Helical" evidence="1">
    <location>
        <begin position="60"/>
        <end position="80"/>
    </location>
</feature>
<evidence type="ECO:0000313" key="3">
    <source>
        <dbReference type="Proteomes" id="UP000627984"/>
    </source>
</evidence>
<feature type="transmembrane region" description="Helical" evidence="1">
    <location>
        <begin position="207"/>
        <end position="224"/>
    </location>
</feature>
<dbReference type="Proteomes" id="UP000627984">
    <property type="component" value="Unassembled WGS sequence"/>
</dbReference>
<feature type="transmembrane region" description="Helical" evidence="1">
    <location>
        <begin position="261"/>
        <end position="284"/>
    </location>
</feature>
<gene>
    <name evidence="2" type="ORF">GCM10010126_22450</name>
</gene>
<dbReference type="RefSeq" id="WP_191894679.1">
    <property type="nucleotide sequence ID" value="NZ_BMQD01000006.1"/>
</dbReference>
<reference evidence="2" key="2">
    <citation type="submission" date="2022-09" db="EMBL/GenBank/DDBJ databases">
        <authorList>
            <person name="Sun Q."/>
            <person name="Ohkuma M."/>
        </authorList>
    </citation>
    <scope>NUCLEOTIDE SEQUENCE</scope>
    <source>
        <strain evidence="2">JCM 3093</strain>
    </source>
</reference>
<dbReference type="EMBL" id="BMQD01000006">
    <property type="protein sequence ID" value="GGK62613.1"/>
    <property type="molecule type" value="Genomic_DNA"/>
</dbReference>